<sequence>MIADTAPRPARRIGRHAGLRLSVAFVLALGVAGCKSSEEQAEEYYQSALQLIQEGDTGRAIVQLRNVFDADGTHYEARRTLADLHRQEGRIRDAYSQYLRLAEQYPNDLPTRIALARLAVDTAQRDEFERHATRARELAPDDPDVQAIGLSQDYLNLPDNASMEDRTALFDQAARLAESRPDDVLLLTMLLDRAARMGELEQAGGLIDRLIALQPDNPQRYQQRLAWLVEQGDDAGIEAHLRATVERFPDSLDAKGDLLAYYVTQNRPEEAEAFLRELAAAAPEGDNAAQIDLIRYVEMNRGAEAARAEMQAALDQGGDPLVFGTLLAGADYAAGRQEEGITAIQNLLEGREPSAGVRNVQVQLARMLIDAGRSEEARPLVAQVLAEEPGHVSALKLQAAWDLEADRIDDAILALRAALDSNAEDVEALNLIANAYYRAGEPDLMRDFLARAATASGNAPAESLRFAQSLLSEGRTRPAEDALLPALRADPQNVALLALLGRTYLTMPDLPRAGGVIQRLRELGTPEALRAAQELELAQLSREQGHDAALSRLQELTADANGDLDAQMALLRARLEANDLEGAQSQLDALLADDPQNRMLRQAQAVLASAGGRNDEARTILDALIQEDPSEIAPHLMRLRLVAQTEPRDDAAALALVDDSLAQLPDNPDLLWAKAGLLERTGDIDGAIAIFETLYAQSSDAVVVANNLASLIATHHADDPERLARATIVARRLAGTTVPPFMDTYGWLLHLNGDSARALPYLERAAEALPEDAAVQLHLGIVQAALGQEQAQSQLEQGLELAGDLQGSTVATARITLERLRNPAAPPEDEATQTN</sequence>
<dbReference type="InterPro" id="IPR019734">
    <property type="entry name" value="TPR_rpt"/>
</dbReference>
<dbReference type="PANTHER" id="PTHR45586:SF14">
    <property type="entry name" value="TETRATRICOPEPTIDE TPR_2 REPEAT PROTEIN"/>
    <property type="match status" value="1"/>
</dbReference>
<dbReference type="AlphaFoldDB" id="A0A418ZR21"/>
<dbReference type="EMBL" id="QZEV01000124">
    <property type="protein sequence ID" value="RJK98486.1"/>
    <property type="molecule type" value="Genomic_DNA"/>
</dbReference>
<dbReference type="InterPro" id="IPR051012">
    <property type="entry name" value="CellSynth/LPSAsmb/PSIAsmb"/>
</dbReference>
<dbReference type="Proteomes" id="UP000285530">
    <property type="component" value="Unassembled WGS sequence"/>
</dbReference>
<comment type="caution">
    <text evidence="3">The sequence shown here is derived from an EMBL/GenBank/DDBJ whole genome shotgun (WGS) entry which is preliminary data.</text>
</comment>
<keyword evidence="4" id="KW-1185">Reference proteome</keyword>
<keyword evidence="2" id="KW-0802">TPR repeat</keyword>
<dbReference type="SUPFAM" id="SSF48452">
    <property type="entry name" value="TPR-like"/>
    <property type="match status" value="3"/>
</dbReference>
<reference evidence="3 4" key="1">
    <citation type="submission" date="2018-09" db="EMBL/GenBank/DDBJ databases">
        <title>Paracoccus onubensis nov. sp. a moderate halophilic bacterium isolated from Gruta de las Maravillas (Aracena, Spain).</title>
        <authorList>
            <person name="Jurado V."/>
            <person name="Gutierrez-Patricio S."/>
            <person name="Gonzalez-Pimentel J.L."/>
            <person name="Laiz L."/>
            <person name="Saiz-Jimenez C."/>
        </authorList>
    </citation>
    <scope>NUCLEOTIDE SEQUENCE [LARGE SCALE GENOMIC DNA]</scope>
    <source>
        <strain evidence="3 4">DSM 19484</strain>
    </source>
</reference>
<dbReference type="SMART" id="SM00028">
    <property type="entry name" value="TPR"/>
    <property type="match status" value="6"/>
</dbReference>
<dbReference type="Pfam" id="PF13432">
    <property type="entry name" value="TPR_16"/>
    <property type="match status" value="5"/>
</dbReference>
<dbReference type="Pfam" id="PF14559">
    <property type="entry name" value="TPR_19"/>
    <property type="match status" value="1"/>
</dbReference>
<protein>
    <recommendedName>
        <fullName evidence="5">Tetratricopeptide repeat protein</fullName>
    </recommendedName>
</protein>
<evidence type="ECO:0008006" key="5">
    <source>
        <dbReference type="Google" id="ProtNLM"/>
    </source>
</evidence>
<name>A0A418ZR21_9RHOB</name>
<evidence type="ECO:0000256" key="1">
    <source>
        <dbReference type="ARBA" id="ARBA00022737"/>
    </source>
</evidence>
<evidence type="ECO:0000313" key="3">
    <source>
        <dbReference type="EMBL" id="RJK98486.1"/>
    </source>
</evidence>
<evidence type="ECO:0000313" key="4">
    <source>
        <dbReference type="Proteomes" id="UP000285530"/>
    </source>
</evidence>
<accession>A0A418ZR21</accession>
<dbReference type="InterPro" id="IPR011990">
    <property type="entry name" value="TPR-like_helical_dom_sf"/>
</dbReference>
<keyword evidence="1" id="KW-0677">Repeat</keyword>
<gene>
    <name evidence="3" type="ORF">D3P06_16260</name>
</gene>
<dbReference type="PANTHER" id="PTHR45586">
    <property type="entry name" value="TPR REPEAT-CONTAINING PROTEIN PA4667"/>
    <property type="match status" value="1"/>
</dbReference>
<dbReference type="Gene3D" id="1.25.40.10">
    <property type="entry name" value="Tetratricopeptide repeat domain"/>
    <property type="match status" value="5"/>
</dbReference>
<organism evidence="3 4">
    <name type="scientific">Paracoccus aestuarii</name>
    <dbReference type="NCBI Taxonomy" id="453842"/>
    <lineage>
        <taxon>Bacteria</taxon>
        <taxon>Pseudomonadati</taxon>
        <taxon>Pseudomonadota</taxon>
        <taxon>Alphaproteobacteria</taxon>
        <taxon>Rhodobacterales</taxon>
        <taxon>Paracoccaceae</taxon>
        <taxon>Paracoccus</taxon>
    </lineage>
</organism>
<evidence type="ECO:0000256" key="2">
    <source>
        <dbReference type="ARBA" id="ARBA00022803"/>
    </source>
</evidence>
<proteinExistence type="predicted"/>
<dbReference type="OrthoDB" id="7637125at2"/>